<feature type="binding site" evidence="7">
    <location>
        <position position="82"/>
    </location>
    <ligand>
        <name>S-adenosyl-L-methionine</name>
        <dbReference type="ChEBI" id="CHEBI:59789"/>
    </ligand>
</feature>
<sequence>MPRRTFLRFTRAQLLDQELITRYLLSLSPEQLHRDSSVFPKMASRPFFGNDAPLELEVGCGSAEQLCHLAHQLPGCNFIGVDIARKSLEKAIELAARLELSNIKFLHADFQHMTPLLIPQSLQAVYLHFPDPHLKPKCRKRRIFNQAFLDTLDSTLVPSGTLSVMTDVEEFFLDMLQIIEADPRFIKTHPERYLIGFSGTVRSHFQRLWEDYGETIYRFEYRKR</sequence>
<dbReference type="Proteomes" id="UP000290365">
    <property type="component" value="Chromosome"/>
</dbReference>
<dbReference type="RefSeq" id="WP_129894338.1">
    <property type="nucleotide sequence ID" value="NZ_CP035758.1"/>
</dbReference>
<dbReference type="SUPFAM" id="SSF53335">
    <property type="entry name" value="S-adenosyl-L-methionine-dependent methyltransferases"/>
    <property type="match status" value="1"/>
</dbReference>
<dbReference type="InterPro" id="IPR029063">
    <property type="entry name" value="SAM-dependent_MTases_sf"/>
</dbReference>
<dbReference type="InterPro" id="IPR055361">
    <property type="entry name" value="tRNA_methyltr_TrmB_bact"/>
</dbReference>
<dbReference type="UniPathway" id="UPA00989"/>
<dbReference type="NCBIfam" id="TIGR00091">
    <property type="entry name" value="tRNA (guanosine(46)-N7)-methyltransferase TrmB"/>
    <property type="match status" value="1"/>
</dbReference>
<name>A0A4P6K5J8_KTERU</name>
<dbReference type="EC" id="2.1.1.33" evidence="7"/>
<keyword evidence="3 7" id="KW-0489">Methyltransferase</keyword>
<feature type="binding site" evidence="7">
    <location>
        <position position="167"/>
    </location>
    <ligand>
        <name>substrate</name>
    </ligand>
</feature>
<evidence type="ECO:0000256" key="4">
    <source>
        <dbReference type="ARBA" id="ARBA00022679"/>
    </source>
</evidence>
<evidence type="ECO:0000256" key="1">
    <source>
        <dbReference type="ARBA" id="ARBA00000142"/>
    </source>
</evidence>
<dbReference type="InterPro" id="IPR003358">
    <property type="entry name" value="tRNA_(Gua-N-7)_MeTrfase_Trmb"/>
</dbReference>
<dbReference type="Gene3D" id="3.40.50.150">
    <property type="entry name" value="Vaccinia Virus protein VP39"/>
    <property type="match status" value="1"/>
</dbReference>
<evidence type="ECO:0000256" key="7">
    <source>
        <dbReference type="HAMAP-Rule" id="MF_01057"/>
    </source>
</evidence>
<keyword evidence="6 7" id="KW-0819">tRNA processing</keyword>
<dbReference type="PANTHER" id="PTHR23417:SF14">
    <property type="entry name" value="PENTACOTRIPEPTIDE-REPEAT REGION OF PRORP DOMAIN-CONTAINING PROTEIN"/>
    <property type="match status" value="1"/>
</dbReference>
<proteinExistence type="inferred from homology"/>
<organism evidence="8 9">
    <name type="scientific">Ktedonosporobacter rubrisoli</name>
    <dbReference type="NCBI Taxonomy" id="2509675"/>
    <lineage>
        <taxon>Bacteria</taxon>
        <taxon>Bacillati</taxon>
        <taxon>Chloroflexota</taxon>
        <taxon>Ktedonobacteria</taxon>
        <taxon>Ktedonobacterales</taxon>
        <taxon>Ktedonosporobacteraceae</taxon>
        <taxon>Ktedonosporobacter</taxon>
    </lineage>
</organism>
<feature type="binding site" evidence="7">
    <location>
        <position position="57"/>
    </location>
    <ligand>
        <name>S-adenosyl-L-methionine</name>
        <dbReference type="ChEBI" id="CHEBI:59789"/>
    </ligand>
</feature>
<evidence type="ECO:0000313" key="8">
    <source>
        <dbReference type="EMBL" id="QBD83272.1"/>
    </source>
</evidence>
<comment type="function">
    <text evidence="2 7">Catalyzes the formation of N(7)-methylguanine at position 46 (m7G46) in tRNA.</text>
</comment>
<dbReference type="Pfam" id="PF02390">
    <property type="entry name" value="Methyltransf_4"/>
    <property type="match status" value="1"/>
</dbReference>
<keyword evidence="9" id="KW-1185">Reference proteome</keyword>
<accession>A0A4P6K5J8</accession>
<feature type="binding site" evidence="7">
    <location>
        <position position="109"/>
    </location>
    <ligand>
        <name>S-adenosyl-L-methionine</name>
        <dbReference type="ChEBI" id="CHEBI:59789"/>
    </ligand>
</feature>
<gene>
    <name evidence="7 8" type="primary">trmB</name>
    <name evidence="8" type="ORF">EPA93_47845</name>
</gene>
<dbReference type="GO" id="GO:0043527">
    <property type="term" value="C:tRNA methyltransferase complex"/>
    <property type="evidence" value="ECO:0007669"/>
    <property type="project" value="TreeGrafter"/>
</dbReference>
<keyword evidence="5 7" id="KW-0949">S-adenosyl-L-methionine</keyword>
<dbReference type="PROSITE" id="PS51625">
    <property type="entry name" value="SAM_MT_TRMB"/>
    <property type="match status" value="1"/>
</dbReference>
<evidence type="ECO:0000256" key="2">
    <source>
        <dbReference type="ARBA" id="ARBA00003015"/>
    </source>
</evidence>
<dbReference type="AlphaFoldDB" id="A0A4P6K5J8"/>
<evidence type="ECO:0000313" key="9">
    <source>
        <dbReference type="Proteomes" id="UP000290365"/>
    </source>
</evidence>
<comment type="catalytic activity">
    <reaction evidence="1 7">
        <text>guanosine(46) in tRNA + S-adenosyl-L-methionine = N(7)-methylguanosine(46) in tRNA + S-adenosyl-L-homocysteine</text>
        <dbReference type="Rhea" id="RHEA:42708"/>
        <dbReference type="Rhea" id="RHEA-COMP:10188"/>
        <dbReference type="Rhea" id="RHEA-COMP:10189"/>
        <dbReference type="ChEBI" id="CHEBI:57856"/>
        <dbReference type="ChEBI" id="CHEBI:59789"/>
        <dbReference type="ChEBI" id="CHEBI:74269"/>
        <dbReference type="ChEBI" id="CHEBI:74480"/>
        <dbReference type="EC" id="2.1.1.33"/>
    </reaction>
</comment>
<dbReference type="CDD" id="cd02440">
    <property type="entry name" value="AdoMet_MTases"/>
    <property type="match status" value="1"/>
</dbReference>
<dbReference type="PANTHER" id="PTHR23417">
    <property type="entry name" value="3-DEOXY-D-MANNO-OCTULOSONIC-ACID TRANSFERASE/TRNA GUANINE-N 7 - -METHYLTRANSFERASE"/>
    <property type="match status" value="1"/>
</dbReference>
<feature type="binding site" evidence="7">
    <location>
        <position position="135"/>
    </location>
    <ligand>
        <name>substrate</name>
    </ligand>
</feature>
<dbReference type="EMBL" id="CP035758">
    <property type="protein sequence ID" value="QBD83272.1"/>
    <property type="molecule type" value="Genomic_DNA"/>
</dbReference>
<evidence type="ECO:0000256" key="5">
    <source>
        <dbReference type="ARBA" id="ARBA00022691"/>
    </source>
</evidence>
<dbReference type="GO" id="GO:0008176">
    <property type="term" value="F:tRNA (guanine(46)-N7)-methyltransferase activity"/>
    <property type="evidence" value="ECO:0007669"/>
    <property type="project" value="UniProtKB-UniRule"/>
</dbReference>
<comment type="pathway">
    <text evidence="7">tRNA modification; N(7)-methylguanine-tRNA biosynthesis.</text>
</comment>
<dbReference type="OrthoDB" id="9802090at2"/>
<protein>
    <recommendedName>
        <fullName evidence="7">tRNA (guanine-N(7)-)-methyltransferase</fullName>
        <ecNumber evidence="7">2.1.1.33</ecNumber>
    </recommendedName>
    <alternativeName>
        <fullName evidence="7">tRNA (guanine(46)-N(7))-methyltransferase</fullName>
    </alternativeName>
    <alternativeName>
        <fullName evidence="7">tRNA(m7G46)-methyltransferase</fullName>
    </alternativeName>
</protein>
<evidence type="ECO:0000256" key="6">
    <source>
        <dbReference type="ARBA" id="ARBA00022694"/>
    </source>
</evidence>
<dbReference type="HAMAP" id="MF_01057">
    <property type="entry name" value="tRNA_methyltr_TrmB"/>
    <property type="match status" value="1"/>
</dbReference>
<feature type="binding site" evidence="7">
    <location>
        <position position="131"/>
    </location>
    <ligand>
        <name>S-adenosyl-L-methionine</name>
        <dbReference type="ChEBI" id="CHEBI:59789"/>
    </ligand>
</feature>
<dbReference type="KEGG" id="kbs:EPA93_47845"/>
<keyword evidence="4 7" id="KW-0808">Transferase</keyword>
<comment type="caution">
    <text evidence="7">Lacks conserved residue(s) required for the propagation of feature annotation.</text>
</comment>
<reference evidence="8 9" key="1">
    <citation type="submission" date="2019-01" db="EMBL/GenBank/DDBJ databases">
        <title>Ktedonosporobacter rubrisoli SCAWS-G2.</title>
        <authorList>
            <person name="Huang Y."/>
            <person name="Yan B."/>
        </authorList>
    </citation>
    <scope>NUCLEOTIDE SEQUENCE [LARGE SCALE GENOMIC DNA]</scope>
    <source>
        <strain evidence="8 9">SCAWS-G2</strain>
    </source>
</reference>
<evidence type="ECO:0000256" key="3">
    <source>
        <dbReference type="ARBA" id="ARBA00022603"/>
    </source>
</evidence>
<comment type="similarity">
    <text evidence="7">Belongs to the class I-like SAM-binding methyltransferase superfamily. TrmB family.</text>
</comment>